<dbReference type="PANTHER" id="PTHR43792">
    <property type="entry name" value="GNAT FAMILY, PUTATIVE (AFU_ORTHOLOGUE AFUA_3G00765)-RELATED-RELATED"/>
    <property type="match status" value="1"/>
</dbReference>
<dbReference type="InterPro" id="IPR051531">
    <property type="entry name" value="N-acetyltransferase"/>
</dbReference>
<sequence>MQSELMREDQSRSPEERLRPERLRTDCPVLLSERLVLRAPHEEDIDALAHLANNAKVATMVSRMPHPYTVNDAADFVRRTKDGAIGKCVYAITKAEDGVFLGCCGIEPHADSQTVEIGYWLGEPYWNQGYMTEAAQVLTDMVFRTRQIAQIDARCRVTNVGSRRVIQKCGFQFQGSGMVPSLALGGMVPVEWYRLDRKTWMSLRSWGGMR</sequence>
<proteinExistence type="inferred from homology"/>
<dbReference type="Gene3D" id="3.40.630.30">
    <property type="match status" value="1"/>
</dbReference>
<evidence type="ECO:0000259" key="5">
    <source>
        <dbReference type="PROSITE" id="PS51186"/>
    </source>
</evidence>
<gene>
    <name evidence="6" type="ORF">MRS75_14140</name>
</gene>
<dbReference type="PROSITE" id="PS51186">
    <property type="entry name" value="GNAT"/>
    <property type="match status" value="1"/>
</dbReference>
<keyword evidence="7" id="KW-1185">Reference proteome</keyword>
<evidence type="ECO:0000313" key="7">
    <source>
        <dbReference type="Proteomes" id="UP001161580"/>
    </source>
</evidence>
<dbReference type="InterPro" id="IPR016181">
    <property type="entry name" value="Acyl_CoA_acyltransferase"/>
</dbReference>
<feature type="domain" description="N-acetyltransferase" evidence="5">
    <location>
        <begin position="35"/>
        <end position="206"/>
    </location>
</feature>
<feature type="region of interest" description="Disordered" evidence="4">
    <location>
        <begin position="1"/>
        <end position="20"/>
    </location>
</feature>
<evidence type="ECO:0000256" key="1">
    <source>
        <dbReference type="ARBA" id="ARBA00022679"/>
    </source>
</evidence>
<evidence type="ECO:0000256" key="2">
    <source>
        <dbReference type="ARBA" id="ARBA00023315"/>
    </source>
</evidence>
<accession>A0AAE3QFT9</accession>
<dbReference type="Pfam" id="PF13302">
    <property type="entry name" value="Acetyltransf_3"/>
    <property type="match status" value="1"/>
</dbReference>
<organism evidence="6 7">
    <name type="scientific">Ferirhizobium litorale</name>
    <dbReference type="NCBI Taxonomy" id="2927786"/>
    <lineage>
        <taxon>Bacteria</taxon>
        <taxon>Pseudomonadati</taxon>
        <taxon>Pseudomonadota</taxon>
        <taxon>Alphaproteobacteria</taxon>
        <taxon>Hyphomicrobiales</taxon>
        <taxon>Rhizobiaceae</taxon>
        <taxon>Ferirhizobium</taxon>
    </lineage>
</organism>
<evidence type="ECO:0000256" key="4">
    <source>
        <dbReference type="SAM" id="MobiDB-lite"/>
    </source>
</evidence>
<dbReference type="RefSeq" id="WP_311787429.1">
    <property type="nucleotide sequence ID" value="NZ_JALDYY010000009.1"/>
</dbReference>
<keyword evidence="2" id="KW-0012">Acyltransferase</keyword>
<comment type="caution">
    <text evidence="6">The sequence shown here is derived from an EMBL/GenBank/DDBJ whole genome shotgun (WGS) entry which is preliminary data.</text>
</comment>
<dbReference type="SUPFAM" id="SSF55729">
    <property type="entry name" value="Acyl-CoA N-acyltransferases (Nat)"/>
    <property type="match status" value="1"/>
</dbReference>
<dbReference type="AlphaFoldDB" id="A0AAE3QFT9"/>
<comment type="similarity">
    <text evidence="3">Belongs to the acetyltransferase family. RimJ subfamily.</text>
</comment>
<dbReference type="Proteomes" id="UP001161580">
    <property type="component" value="Unassembled WGS sequence"/>
</dbReference>
<name>A0AAE3QFT9_9HYPH</name>
<keyword evidence="1" id="KW-0808">Transferase</keyword>
<evidence type="ECO:0000256" key="3">
    <source>
        <dbReference type="ARBA" id="ARBA00038502"/>
    </source>
</evidence>
<protein>
    <submittedName>
        <fullName evidence="6">GNAT family N-acetyltransferase</fullName>
    </submittedName>
</protein>
<dbReference type="PANTHER" id="PTHR43792:SF8">
    <property type="entry name" value="[RIBOSOMAL PROTEIN US5]-ALANINE N-ACETYLTRANSFERASE"/>
    <property type="match status" value="1"/>
</dbReference>
<dbReference type="EMBL" id="JALDYZ010000007">
    <property type="protein sequence ID" value="MDI7923220.1"/>
    <property type="molecule type" value="Genomic_DNA"/>
</dbReference>
<evidence type="ECO:0000313" key="6">
    <source>
        <dbReference type="EMBL" id="MDI7923220.1"/>
    </source>
</evidence>
<dbReference type="InterPro" id="IPR000182">
    <property type="entry name" value="GNAT_dom"/>
</dbReference>
<dbReference type="GO" id="GO:0016747">
    <property type="term" value="F:acyltransferase activity, transferring groups other than amino-acyl groups"/>
    <property type="evidence" value="ECO:0007669"/>
    <property type="project" value="InterPro"/>
</dbReference>
<reference evidence="6" key="1">
    <citation type="submission" date="2022-03" db="EMBL/GenBank/DDBJ databases">
        <title>Fererhizobium litorale gen. nov., sp. nov., isolated from sandy sediments of the Sea of Japan seashore.</title>
        <authorList>
            <person name="Romanenko L."/>
            <person name="Kurilenko V."/>
            <person name="Otstavnykh N."/>
            <person name="Svetashev V."/>
            <person name="Tekutyeva L."/>
            <person name="Isaeva M."/>
            <person name="Mikhailov V."/>
        </authorList>
    </citation>
    <scope>NUCLEOTIDE SEQUENCE</scope>
    <source>
        <strain evidence="6">KMM 9576</strain>
    </source>
</reference>